<reference evidence="12 13" key="1">
    <citation type="submission" date="2020-08" db="EMBL/GenBank/DDBJ databases">
        <title>Description of novel Flavobacterium F-380 isolate.</title>
        <authorList>
            <person name="Saticioglu I.B."/>
            <person name="Duman M."/>
            <person name="Altun S."/>
        </authorList>
    </citation>
    <scope>NUCLEOTIDE SEQUENCE [LARGE SCALE GENOMIC DNA]</scope>
    <source>
        <strain evidence="12 13">F-380</strain>
    </source>
</reference>
<evidence type="ECO:0000256" key="1">
    <source>
        <dbReference type="ARBA" id="ARBA00004571"/>
    </source>
</evidence>
<dbReference type="PROSITE" id="PS52016">
    <property type="entry name" value="TONB_DEPENDENT_REC_3"/>
    <property type="match status" value="1"/>
</dbReference>
<evidence type="ECO:0000256" key="4">
    <source>
        <dbReference type="ARBA" id="ARBA00022692"/>
    </source>
</evidence>
<evidence type="ECO:0000256" key="6">
    <source>
        <dbReference type="ARBA" id="ARBA00023136"/>
    </source>
</evidence>
<evidence type="ECO:0000256" key="7">
    <source>
        <dbReference type="ARBA" id="ARBA00023237"/>
    </source>
</evidence>
<dbReference type="InterPro" id="IPR037066">
    <property type="entry name" value="Plug_dom_sf"/>
</dbReference>
<sequence>MFAPLMLAQTQRKVSGTVFSASDNKPLPGASVMVKGTTNGTSTDLDGKFTLSITGTQNVLSISYMGFQSKEVLATSNSLSVLLLEDTNTLTEVVVVGYGTQKKSDVTGAVSKIDVEKAIAIPTTNISEMLRGKAAGVQVTLGSARPGGSSNILIRGRNSIRGGNDPLIVLDGFPIENINDINPDDIASIEVLKDASAQAIYGARASNGVVLVTTKKGKEGKMNINFNSYTTSQRLTKNFDMYNAEEFAQLRREAKRTDNTPSQTYLSDDLNFNGATTPEYINYIAGNYTDWEKTVLKTAFINSNSLSISGGTDKTKIFTSFNYFDQSGLVPSSNYSRGTFRLNIEQKLNDKTSIEANINVASDRQQRESSNLDFITISPFTGPYDADGNLVKLLAGANASSSTVNPLWDIRESKTEAKNDYYNINFVANHKFTSNFSYKLNTLLSRRFVDEGSYISTIHSRGVALGGIADVASTLREEHLIENILNYKTQIGENHKFDFTAVQSVNQINRSRTNSNGTGFGNNILGYDGITTALNFKVIRDEEQKRISSFLGRARYNLMDKYLLTLTARRDGSSVFSENRKWGFFPAVAAAWQIHKESFLKDSKSIDQLKLRLGYGSVGNQSLDPYTTLGVVTNYPYIFGGVIVGGALPGTVLPNPNLTWETSTTANLGIDFGFFNSRITGSVEYYNTRTTDLLTDISLGGTSGFSSTITNGGESKNSGFEIFLNGNIIRSKNLNWNITTAFTKNKNELIKSGIVDIDGNAKDDQSRGRYIGYSINNIRTLVFDGIFQTDAEAAASPQAKPGSTTNANLTLLRAGSIRLKDVNEDGIVNDEDNVIINTDPKWYASVSSTLNFKNFELFADVYIVEGATKNNPYLSSFNQGGTLQSVRNGIKVDYWTPENNSTTFPRPSYASAPANIGTLAVADASYLRLRTLSLGYNFSKSVLDKLHLNNLKLYFTATNLVTITDYKSYSPENNPNDFPDTKSLTVGFNLGL</sequence>
<evidence type="ECO:0000256" key="3">
    <source>
        <dbReference type="ARBA" id="ARBA00022452"/>
    </source>
</evidence>
<feature type="domain" description="TonB-dependent receptor-like beta-barrel" evidence="10">
    <location>
        <begin position="378"/>
        <end position="960"/>
    </location>
</feature>
<proteinExistence type="inferred from homology"/>
<dbReference type="InterPro" id="IPR000531">
    <property type="entry name" value="Beta-barrel_TonB"/>
</dbReference>
<dbReference type="Pfam" id="PF00593">
    <property type="entry name" value="TonB_dep_Rec_b-barrel"/>
    <property type="match status" value="1"/>
</dbReference>
<dbReference type="NCBIfam" id="TIGR04056">
    <property type="entry name" value="OMP_RagA_SusC"/>
    <property type="match status" value="1"/>
</dbReference>
<dbReference type="SUPFAM" id="SSF49464">
    <property type="entry name" value="Carboxypeptidase regulatory domain-like"/>
    <property type="match status" value="1"/>
</dbReference>
<dbReference type="Proteomes" id="UP000629963">
    <property type="component" value="Unassembled WGS sequence"/>
</dbReference>
<dbReference type="InterPro" id="IPR039426">
    <property type="entry name" value="TonB-dep_rcpt-like"/>
</dbReference>
<dbReference type="EMBL" id="JACRUJ010000001">
    <property type="protein sequence ID" value="MBC5840868.1"/>
    <property type="molecule type" value="Genomic_DNA"/>
</dbReference>
<keyword evidence="12" id="KW-0675">Receptor</keyword>
<keyword evidence="13" id="KW-1185">Reference proteome</keyword>
<dbReference type="InterPro" id="IPR012910">
    <property type="entry name" value="Plug_dom"/>
</dbReference>
<dbReference type="Gene3D" id="2.60.40.1120">
    <property type="entry name" value="Carboxypeptidase-like, regulatory domain"/>
    <property type="match status" value="1"/>
</dbReference>
<organism evidence="12 13">
    <name type="scientific">Flavobacterium kayseriense</name>
    <dbReference type="NCBI Taxonomy" id="2764714"/>
    <lineage>
        <taxon>Bacteria</taxon>
        <taxon>Pseudomonadati</taxon>
        <taxon>Bacteroidota</taxon>
        <taxon>Flavobacteriia</taxon>
        <taxon>Flavobacteriales</taxon>
        <taxon>Flavobacteriaceae</taxon>
        <taxon>Flavobacterium</taxon>
    </lineage>
</organism>
<evidence type="ECO:0000256" key="5">
    <source>
        <dbReference type="ARBA" id="ARBA00023077"/>
    </source>
</evidence>
<dbReference type="Gene3D" id="2.170.130.10">
    <property type="entry name" value="TonB-dependent receptor, plug domain"/>
    <property type="match status" value="1"/>
</dbReference>
<comment type="similarity">
    <text evidence="8 9">Belongs to the TonB-dependent receptor family.</text>
</comment>
<keyword evidence="3 8" id="KW-1134">Transmembrane beta strand</keyword>
<comment type="subcellular location">
    <subcellularLocation>
        <location evidence="1 8">Cell outer membrane</location>
        <topology evidence="1 8">Multi-pass membrane protein</topology>
    </subcellularLocation>
</comment>
<protein>
    <submittedName>
        <fullName evidence="12">TonB-dependent receptor</fullName>
    </submittedName>
</protein>
<keyword evidence="2 8" id="KW-0813">Transport</keyword>
<dbReference type="SUPFAM" id="SSF56935">
    <property type="entry name" value="Porins"/>
    <property type="match status" value="1"/>
</dbReference>
<evidence type="ECO:0000313" key="12">
    <source>
        <dbReference type="EMBL" id="MBC5840868.1"/>
    </source>
</evidence>
<dbReference type="InterPro" id="IPR023996">
    <property type="entry name" value="TonB-dep_OMP_SusC/RagA"/>
</dbReference>
<dbReference type="Gene3D" id="2.40.170.20">
    <property type="entry name" value="TonB-dependent receptor, beta-barrel domain"/>
    <property type="match status" value="1"/>
</dbReference>
<evidence type="ECO:0000259" key="11">
    <source>
        <dbReference type="Pfam" id="PF07715"/>
    </source>
</evidence>
<keyword evidence="4 8" id="KW-0812">Transmembrane</keyword>
<accession>A0ABR7J5Y7</accession>
<feature type="domain" description="TonB-dependent receptor plug" evidence="11">
    <location>
        <begin position="103"/>
        <end position="209"/>
    </location>
</feature>
<comment type="caution">
    <text evidence="12">The sequence shown here is derived from an EMBL/GenBank/DDBJ whole genome shotgun (WGS) entry which is preliminary data.</text>
</comment>
<evidence type="ECO:0000313" key="13">
    <source>
        <dbReference type="Proteomes" id="UP000629963"/>
    </source>
</evidence>
<keyword evidence="6 8" id="KW-0472">Membrane</keyword>
<dbReference type="Pfam" id="PF07715">
    <property type="entry name" value="Plug"/>
    <property type="match status" value="1"/>
</dbReference>
<keyword evidence="7 8" id="KW-0998">Cell outer membrane</keyword>
<evidence type="ECO:0000256" key="2">
    <source>
        <dbReference type="ARBA" id="ARBA00022448"/>
    </source>
</evidence>
<gene>
    <name evidence="12" type="ORF">H8R23_05580</name>
</gene>
<evidence type="ECO:0000256" key="9">
    <source>
        <dbReference type="RuleBase" id="RU003357"/>
    </source>
</evidence>
<dbReference type="Pfam" id="PF13715">
    <property type="entry name" value="CarbopepD_reg_2"/>
    <property type="match status" value="1"/>
</dbReference>
<dbReference type="InterPro" id="IPR023997">
    <property type="entry name" value="TonB-dep_OMP_SusC/RagA_CS"/>
</dbReference>
<evidence type="ECO:0000256" key="8">
    <source>
        <dbReference type="PROSITE-ProRule" id="PRU01360"/>
    </source>
</evidence>
<evidence type="ECO:0000259" key="10">
    <source>
        <dbReference type="Pfam" id="PF00593"/>
    </source>
</evidence>
<keyword evidence="5 9" id="KW-0798">TonB box</keyword>
<dbReference type="NCBIfam" id="TIGR04057">
    <property type="entry name" value="SusC_RagA_signa"/>
    <property type="match status" value="1"/>
</dbReference>
<name>A0ABR7J5Y7_9FLAO</name>
<dbReference type="InterPro" id="IPR008969">
    <property type="entry name" value="CarboxyPept-like_regulatory"/>
</dbReference>
<dbReference type="InterPro" id="IPR036942">
    <property type="entry name" value="Beta-barrel_TonB_sf"/>
</dbReference>